<feature type="non-terminal residue" evidence="1">
    <location>
        <position position="221"/>
    </location>
</feature>
<accession>A0AA40EWS3</accession>
<dbReference type="AlphaFoldDB" id="A0AA40EWS3"/>
<dbReference type="PANTHER" id="PTHR10622:SF12">
    <property type="entry name" value="HET DOMAIN-CONTAINING PROTEIN"/>
    <property type="match status" value="1"/>
</dbReference>
<sequence length="221" mass="25119">ECRWFTRGWCLQELIAPKQLYFYDCTWTQRGDRISLSGRLGRITNIGRRTLLNPNRLSTLPVARRMSWAATRQTTRPKDTAYCLVGIFGVNMPLIYGEGANAFLRLQEAIALATEDLSLFAWAGPGGEASPDAPRYSGLLARSSAQFANCSQLRNNQELLQYDFRLFTMVNHCFRFQICLMTDARNGQYLMPLHCHMISVSRSCTIVLRLIKTGAGFVRHK</sequence>
<evidence type="ECO:0008006" key="3">
    <source>
        <dbReference type="Google" id="ProtNLM"/>
    </source>
</evidence>
<evidence type="ECO:0000313" key="1">
    <source>
        <dbReference type="EMBL" id="KAK0746945.1"/>
    </source>
</evidence>
<keyword evidence="2" id="KW-1185">Reference proteome</keyword>
<protein>
    <recommendedName>
        <fullName evidence="3">Heterokaryon incompatibility domain-containing protein</fullName>
    </recommendedName>
</protein>
<organism evidence="1 2">
    <name type="scientific">Schizothecium vesticola</name>
    <dbReference type="NCBI Taxonomy" id="314040"/>
    <lineage>
        <taxon>Eukaryota</taxon>
        <taxon>Fungi</taxon>
        <taxon>Dikarya</taxon>
        <taxon>Ascomycota</taxon>
        <taxon>Pezizomycotina</taxon>
        <taxon>Sordariomycetes</taxon>
        <taxon>Sordariomycetidae</taxon>
        <taxon>Sordariales</taxon>
        <taxon>Schizotheciaceae</taxon>
        <taxon>Schizothecium</taxon>
    </lineage>
</organism>
<dbReference type="PANTHER" id="PTHR10622">
    <property type="entry name" value="HET DOMAIN-CONTAINING PROTEIN"/>
    <property type="match status" value="1"/>
</dbReference>
<dbReference type="Proteomes" id="UP001172155">
    <property type="component" value="Unassembled WGS sequence"/>
</dbReference>
<comment type="caution">
    <text evidence="1">The sequence shown here is derived from an EMBL/GenBank/DDBJ whole genome shotgun (WGS) entry which is preliminary data.</text>
</comment>
<dbReference type="EMBL" id="JAUKUD010000004">
    <property type="protein sequence ID" value="KAK0746945.1"/>
    <property type="molecule type" value="Genomic_DNA"/>
</dbReference>
<feature type="non-terminal residue" evidence="1">
    <location>
        <position position="1"/>
    </location>
</feature>
<gene>
    <name evidence="1" type="ORF">B0T18DRAFT_292497</name>
</gene>
<proteinExistence type="predicted"/>
<evidence type="ECO:0000313" key="2">
    <source>
        <dbReference type="Proteomes" id="UP001172155"/>
    </source>
</evidence>
<name>A0AA40EWS3_9PEZI</name>
<reference evidence="1" key="1">
    <citation type="submission" date="2023-06" db="EMBL/GenBank/DDBJ databases">
        <title>Genome-scale phylogeny and comparative genomics of the fungal order Sordariales.</title>
        <authorList>
            <consortium name="Lawrence Berkeley National Laboratory"/>
            <person name="Hensen N."/>
            <person name="Bonometti L."/>
            <person name="Westerberg I."/>
            <person name="Brannstrom I.O."/>
            <person name="Guillou S."/>
            <person name="Cros-Aarteil S."/>
            <person name="Calhoun S."/>
            <person name="Haridas S."/>
            <person name="Kuo A."/>
            <person name="Mondo S."/>
            <person name="Pangilinan J."/>
            <person name="Riley R."/>
            <person name="LaButti K."/>
            <person name="Andreopoulos B."/>
            <person name="Lipzen A."/>
            <person name="Chen C."/>
            <person name="Yanf M."/>
            <person name="Daum C."/>
            <person name="Ng V."/>
            <person name="Clum A."/>
            <person name="Steindorff A."/>
            <person name="Ohm R."/>
            <person name="Martin F."/>
            <person name="Silar P."/>
            <person name="Natvig D."/>
            <person name="Lalanne C."/>
            <person name="Gautier V."/>
            <person name="Ament-velasquez S.L."/>
            <person name="Kruys A."/>
            <person name="Hutchinson M.I."/>
            <person name="Powell A.J."/>
            <person name="Barry K."/>
            <person name="Miller A.N."/>
            <person name="Grigoriev I.V."/>
            <person name="Debuchy R."/>
            <person name="Gladieux P."/>
            <person name="Thoren M.H."/>
            <person name="Johannesson H."/>
        </authorList>
    </citation>
    <scope>NUCLEOTIDE SEQUENCE</scope>
    <source>
        <strain evidence="1">SMH3187-1</strain>
    </source>
</reference>